<dbReference type="EMBL" id="LAVV01006398">
    <property type="protein sequence ID" value="KNZ60147.1"/>
    <property type="molecule type" value="Genomic_DNA"/>
</dbReference>
<evidence type="ECO:0000313" key="2">
    <source>
        <dbReference type="EMBL" id="KNZ60147.1"/>
    </source>
</evidence>
<comment type="caution">
    <text evidence="2">The sequence shown here is derived from an EMBL/GenBank/DDBJ whole genome shotgun (WGS) entry which is preliminary data.</text>
</comment>
<organism evidence="2 3">
    <name type="scientific">Puccinia sorghi</name>
    <dbReference type="NCBI Taxonomy" id="27349"/>
    <lineage>
        <taxon>Eukaryota</taxon>
        <taxon>Fungi</taxon>
        <taxon>Dikarya</taxon>
        <taxon>Basidiomycota</taxon>
        <taxon>Pucciniomycotina</taxon>
        <taxon>Pucciniomycetes</taxon>
        <taxon>Pucciniales</taxon>
        <taxon>Pucciniaceae</taxon>
        <taxon>Puccinia</taxon>
    </lineage>
</organism>
<feature type="region of interest" description="Disordered" evidence="1">
    <location>
        <begin position="103"/>
        <end position="122"/>
    </location>
</feature>
<keyword evidence="3" id="KW-1185">Reference proteome</keyword>
<accession>A0A0L6VHU9</accession>
<dbReference type="OrthoDB" id="10525731at2759"/>
<dbReference type="Proteomes" id="UP000037035">
    <property type="component" value="Unassembled WGS sequence"/>
</dbReference>
<sequence>MEKVIRCVDQAAFLRAKTPQKKMYLRGLLEHNNTQDPTNEEAEAQTVPQRFPQDGYSPKYLKAVGDFHAEHLSSEAMGLEDLCTEMVNNTFGKNGIIDFNGALQAPQAGPSMSSGPKVQVSS</sequence>
<dbReference type="VEuPathDB" id="FungiDB:VP01_1604g8"/>
<protein>
    <submittedName>
        <fullName evidence="2">Uncharacterized protein</fullName>
    </submittedName>
</protein>
<evidence type="ECO:0000256" key="1">
    <source>
        <dbReference type="SAM" id="MobiDB-lite"/>
    </source>
</evidence>
<feature type="compositionally biased region" description="Polar residues" evidence="1">
    <location>
        <begin position="110"/>
        <end position="122"/>
    </location>
</feature>
<gene>
    <name evidence="2" type="ORF">VP01_1604g8</name>
</gene>
<reference evidence="2 3" key="1">
    <citation type="submission" date="2015-08" db="EMBL/GenBank/DDBJ databases">
        <title>Next Generation Sequencing and Analysis of the Genome of Puccinia sorghi L Schw, the Causal Agent of Maize Common Rust.</title>
        <authorList>
            <person name="Rochi L."/>
            <person name="Burguener G."/>
            <person name="Darino M."/>
            <person name="Turjanski A."/>
            <person name="Kreff E."/>
            <person name="Dieguez M.J."/>
            <person name="Sacco F."/>
        </authorList>
    </citation>
    <scope>NUCLEOTIDE SEQUENCE [LARGE SCALE GENOMIC DNA]</scope>
    <source>
        <strain evidence="2 3">RO10H11247</strain>
    </source>
</reference>
<dbReference type="AlphaFoldDB" id="A0A0L6VHU9"/>
<evidence type="ECO:0000313" key="3">
    <source>
        <dbReference type="Proteomes" id="UP000037035"/>
    </source>
</evidence>
<name>A0A0L6VHU9_9BASI</name>
<proteinExistence type="predicted"/>